<dbReference type="PANTHER" id="PTHR22967">
    <property type="entry name" value="SERINE/THREONINE PROTEIN KINASE"/>
    <property type="match status" value="1"/>
</dbReference>
<dbReference type="FunFam" id="1.10.510.10:FF:001642">
    <property type="entry name" value="Serine/threonine protein kinase"/>
    <property type="match status" value="1"/>
</dbReference>
<protein>
    <submittedName>
        <fullName evidence="2">Kinase, NAK</fullName>
    </submittedName>
</protein>
<dbReference type="VEuPathDB" id="GiardiaDB:GL50803_2538"/>
<dbReference type="SUPFAM" id="SSF56112">
    <property type="entry name" value="Protein kinase-like (PK-like)"/>
    <property type="match status" value="1"/>
</dbReference>
<evidence type="ECO:0000313" key="2">
    <source>
        <dbReference type="EMBL" id="KAE8303555.1"/>
    </source>
</evidence>
<keyword evidence="3" id="KW-1185">Reference proteome</keyword>
<dbReference type="Gene3D" id="3.30.200.20">
    <property type="entry name" value="Phosphorylase Kinase, domain 1"/>
    <property type="match status" value="1"/>
</dbReference>
<dbReference type="STRING" id="184922.A8BA85"/>
<dbReference type="InterPro" id="IPR011009">
    <property type="entry name" value="Kinase-like_dom_sf"/>
</dbReference>
<comment type="caution">
    <text evidence="2">The sequence shown here is derived from an EMBL/GenBank/DDBJ whole genome shotgun (WGS) entry which is preliminary data.</text>
</comment>
<dbReference type="PROSITE" id="PS50011">
    <property type="entry name" value="PROTEIN_KINASE_DOM"/>
    <property type="match status" value="1"/>
</dbReference>
<dbReference type="GeneID" id="5701242"/>
<dbReference type="Proteomes" id="UP000001548">
    <property type="component" value="Unassembled WGS sequence"/>
</dbReference>
<dbReference type="AlphaFoldDB" id="A8BA85"/>
<keyword evidence="1" id="KW-0547">Nucleotide-binding</keyword>
<dbReference type="PANTHER" id="PTHR22967:SF92">
    <property type="entry name" value="LD17053P"/>
    <property type="match status" value="1"/>
</dbReference>
<dbReference type="OMA" id="FAYNITL"/>
<dbReference type="Gene3D" id="1.10.510.10">
    <property type="entry name" value="Transferase(Phosphotransferase) domain 1"/>
    <property type="match status" value="1"/>
</dbReference>
<accession>A8BA85</accession>
<keyword evidence="2" id="KW-0418">Kinase</keyword>
<dbReference type="InterPro" id="IPR000719">
    <property type="entry name" value="Prot_kinase_dom"/>
</dbReference>
<dbReference type="GO" id="GO:0005524">
    <property type="term" value="F:ATP binding"/>
    <property type="evidence" value="ECO:0007669"/>
    <property type="project" value="InterPro"/>
</dbReference>
<name>A8BA85_GIAIC</name>
<dbReference type="InterPro" id="IPR008271">
    <property type="entry name" value="Ser/Thr_kinase_AS"/>
</dbReference>
<dbReference type="Pfam" id="PF00069">
    <property type="entry name" value="Pkinase"/>
    <property type="match status" value="1"/>
</dbReference>
<evidence type="ECO:0000313" key="3">
    <source>
        <dbReference type="Proteomes" id="UP000001548"/>
    </source>
</evidence>
<sequence length="675" mass="74365">MDSILRFGDKEIIVGQEIARGGSARIYSASCAGEQYVLKHLSVSDLKVYDDAITEIYFHLRFNNEKCVVRFHGLLLDDTYIPADFACFDEYLTVNGMHSSQSYLASSITSSQFAPQERELKLSSSALPVPGVGHGVQDGGKHSMKRLPCTTIRLLLEYCSGGNCVKLLIKCSERKVFLPEPLIWRFAYNITLAILCLHSKGCSHRDLKLENILILEPYDLDDILANNGCTTKFPELLRLCDFGSCTTESYDSERLQDLMKNNEQGMKDLMRSLELKTTPCFRAPEQIKIDPEFPLGTAVDVFAFGILLYRLMYRRLPFPDNDLRYNYRAEFSFQDKRVKYSDALKNIISLCLVQRPKDRVSIFEVHKLVRDEVRNLGFIETNIFTAIGHPNSLARSTRVSILHAAPEAAQPPATENTVNIVLAYKPMIMKNTHGDITVVLDKEDSGGLDLSQASMGNLSLLEDTIASVTSASQTVTGIDTGQSLSHSKYAFTRSLAGSVGVNVNLGLSTSGMPAGNERGHTGIRDRLTVSAISGLADPRAAYPGRFLQSPQCDVGLSESILMALGTPDAPRLVEELRASVSGGLIDSCTADQQTPKTEQVEATLVTPQVQASPPAIPEDSLAFKAYSLLPEAVKKQPQTSALYESLHSRLQSNKGASHLEPLLPLLLEMANLFKI</sequence>
<evidence type="ECO:0000256" key="1">
    <source>
        <dbReference type="ARBA" id="ARBA00022741"/>
    </source>
</evidence>
<dbReference type="PROSITE" id="PS00108">
    <property type="entry name" value="PROTEIN_KINASE_ST"/>
    <property type="match status" value="1"/>
</dbReference>
<proteinExistence type="predicted"/>
<dbReference type="GO" id="GO:0004674">
    <property type="term" value="F:protein serine/threonine kinase activity"/>
    <property type="evidence" value="ECO:0000318"/>
    <property type="project" value="GO_Central"/>
</dbReference>
<dbReference type="SMART" id="SM00220">
    <property type="entry name" value="S_TKc"/>
    <property type="match status" value="1"/>
</dbReference>
<dbReference type="GO" id="GO:0005737">
    <property type="term" value="C:cytoplasm"/>
    <property type="evidence" value="ECO:0000318"/>
    <property type="project" value="GO_Central"/>
</dbReference>
<dbReference type="RefSeq" id="XP_001708331.1">
    <property type="nucleotide sequence ID" value="XM_001708279.1"/>
</dbReference>
<dbReference type="EMBL" id="AACB03000002">
    <property type="protein sequence ID" value="KAE8303555.1"/>
    <property type="molecule type" value="Genomic_DNA"/>
</dbReference>
<dbReference type="HOGENOM" id="CLU_407389_0_0_1"/>
<gene>
    <name evidence="2" type="ORF">GL50803_002538</name>
</gene>
<reference evidence="2 3" key="1">
    <citation type="journal article" date="2007" name="Science">
        <title>Genomic minimalism in the early diverging intestinal parasite Giardia lamblia.</title>
        <authorList>
            <person name="Morrison H.G."/>
            <person name="McArthur A.G."/>
            <person name="Gillin F.D."/>
            <person name="Aley S.B."/>
            <person name="Adam R.D."/>
            <person name="Olsen G.J."/>
            <person name="Best A.A."/>
            <person name="Cande W.Z."/>
            <person name="Chen F."/>
            <person name="Cipriano M.J."/>
            <person name="Davids B.J."/>
            <person name="Dawson S.C."/>
            <person name="Elmendorf H.G."/>
            <person name="Hehl A.B."/>
            <person name="Holder M.E."/>
            <person name="Huse S.M."/>
            <person name="Kim U.U."/>
            <person name="Lasek-Nesselquist E."/>
            <person name="Manning G."/>
            <person name="Nigam A."/>
            <person name="Nixon J.E."/>
            <person name="Palm D."/>
            <person name="Passamaneck N.E."/>
            <person name="Prabhu A."/>
            <person name="Reich C.I."/>
            <person name="Reiner D.S."/>
            <person name="Samuelson J."/>
            <person name="Svard S.G."/>
            <person name="Sogin M.L."/>
        </authorList>
    </citation>
    <scope>NUCLEOTIDE SEQUENCE [LARGE SCALE GENOMIC DNA]</scope>
    <source>
        <strain evidence="2 3">WB C6</strain>
    </source>
</reference>
<dbReference type="KEGG" id="gla:GL50803_002538"/>
<keyword evidence="2" id="KW-0808">Transferase</keyword>
<organism evidence="2 3">
    <name type="scientific">Giardia intestinalis (strain ATCC 50803 / WB clone C6)</name>
    <name type="common">Giardia lamblia</name>
    <dbReference type="NCBI Taxonomy" id="184922"/>
    <lineage>
        <taxon>Eukaryota</taxon>
        <taxon>Metamonada</taxon>
        <taxon>Diplomonadida</taxon>
        <taxon>Hexamitidae</taxon>
        <taxon>Giardiinae</taxon>
        <taxon>Giardia</taxon>
    </lineage>
</organism>